<keyword evidence="2 6" id="KW-0223">Dioxygenase</keyword>
<dbReference type="GO" id="GO:0051213">
    <property type="term" value="F:dioxygenase activity"/>
    <property type="evidence" value="ECO:0007669"/>
    <property type="project" value="UniProtKB-KW"/>
</dbReference>
<dbReference type="EMBL" id="CP003350">
    <property type="protein sequence ID" value="AFC86902.1"/>
    <property type="molecule type" value="Genomic_DNA"/>
</dbReference>
<sequence>MIFLIIRLVLLCLLGLYVLCIALIHFRGKYRLRFDRQLVDHSGPFAPYNLLMYTFSAVPARAYLDRADFPQLNPLQQNWQMIRGEAERLFDDGFVREAARNHDASFDSFFKQGWQRFYLKWYGESLPSAEILCPKTLALLNSIPDVKAAMFTLLAPGSKLNPHRDPFAGSLRYHLGLITPNSEQCRIYVDGQPYAWRDGEDVMFDETYLHWVRNDTDQSRLILFCDVERPLRGRMIARLNRRFSRFMGHLTASPNGANDQTGLINRLYAASKRRRDQRRAFKQKYPKLFRLRKYAGIVLVLWILFLAPWPLLR</sequence>
<dbReference type="KEGG" id="fau:Fraau_2555"/>
<feature type="transmembrane region" description="Helical" evidence="4">
    <location>
        <begin position="294"/>
        <end position="312"/>
    </location>
</feature>
<dbReference type="HOGENOM" id="CLU_927100_0_0_6"/>
<keyword evidence="4" id="KW-0812">Transmembrane</keyword>
<reference evidence="6" key="1">
    <citation type="submission" date="2012-02" db="EMBL/GenBank/DDBJ databases">
        <title>The complete genome of Frateuria aurantia DSM 6220.</title>
        <authorList>
            <consortium name="US DOE Joint Genome Institute (JGI-PGF)"/>
            <person name="Lucas S."/>
            <person name="Copeland A."/>
            <person name="Lapidus A."/>
            <person name="Glavina del Rio T."/>
            <person name="Dalin E."/>
            <person name="Tice H."/>
            <person name="Bruce D."/>
            <person name="Goodwin L."/>
            <person name="Pitluck S."/>
            <person name="Peters L."/>
            <person name="Ovchinnikova G."/>
            <person name="Teshima H."/>
            <person name="Kyrpides N."/>
            <person name="Mavromatis K."/>
            <person name="Ivanova N."/>
            <person name="Brettin T."/>
            <person name="Detter J.C."/>
            <person name="Han C."/>
            <person name="Larimer F."/>
            <person name="Land M."/>
            <person name="Hauser L."/>
            <person name="Markowitz V."/>
            <person name="Cheng J.-F."/>
            <person name="Hugenholtz P."/>
            <person name="Woyke T."/>
            <person name="Wu D."/>
            <person name="Brambilla E."/>
            <person name="Klenk H.-P."/>
            <person name="Eisen J.A."/>
        </authorList>
    </citation>
    <scope>NUCLEOTIDE SEQUENCE</scope>
    <source>
        <strain evidence="6">DSM 6220</strain>
    </source>
</reference>
<accession>H8L6Z2</accession>
<evidence type="ECO:0000256" key="1">
    <source>
        <dbReference type="ARBA" id="ARBA00007730"/>
    </source>
</evidence>
<comment type="similarity">
    <text evidence="1">Belongs to the aspartyl/asparaginyl beta-hydroxylase family.</text>
</comment>
<gene>
    <name evidence="6" type="ordered locus">Fraau_2555</name>
</gene>
<keyword evidence="7" id="KW-1185">Reference proteome</keyword>
<keyword evidence="4" id="KW-1133">Transmembrane helix</keyword>
<evidence type="ECO:0000313" key="7">
    <source>
        <dbReference type="Proteomes" id="UP000005234"/>
    </source>
</evidence>
<keyword evidence="4" id="KW-0472">Membrane</keyword>
<dbReference type="RefSeq" id="WP_014403905.1">
    <property type="nucleotide sequence ID" value="NC_017033.1"/>
</dbReference>
<organism evidence="6 7">
    <name type="scientific">Frateuria aurantia (strain ATCC 33424 / DSM 6220 / KCTC 2777 / LMG 1558 / NBRC 3245 / NCIMB 13370)</name>
    <name type="common">Acetobacter aurantius</name>
    <dbReference type="NCBI Taxonomy" id="767434"/>
    <lineage>
        <taxon>Bacteria</taxon>
        <taxon>Pseudomonadati</taxon>
        <taxon>Pseudomonadota</taxon>
        <taxon>Gammaproteobacteria</taxon>
        <taxon>Lysobacterales</taxon>
        <taxon>Rhodanobacteraceae</taxon>
        <taxon>Frateuria</taxon>
    </lineage>
</organism>
<name>H8L6Z2_FRAAD</name>
<dbReference type="Pfam" id="PF05118">
    <property type="entry name" value="Asp_Arg_Hydrox"/>
    <property type="match status" value="1"/>
</dbReference>
<feature type="transmembrane region" description="Helical" evidence="4">
    <location>
        <begin position="6"/>
        <end position="26"/>
    </location>
</feature>
<dbReference type="eggNOG" id="COG3555">
    <property type="taxonomic scope" value="Bacteria"/>
</dbReference>
<protein>
    <submittedName>
        <fullName evidence="6">Aspartyl/asparaginyl beta-hydroxylase-like dioxygenase</fullName>
    </submittedName>
</protein>
<keyword evidence="3" id="KW-0560">Oxidoreductase</keyword>
<evidence type="ECO:0000256" key="3">
    <source>
        <dbReference type="ARBA" id="ARBA00023002"/>
    </source>
</evidence>
<feature type="domain" description="Aspartyl/asparaginy/proline hydroxylase" evidence="5">
    <location>
        <begin position="76"/>
        <end position="230"/>
    </location>
</feature>
<evidence type="ECO:0000256" key="2">
    <source>
        <dbReference type="ARBA" id="ARBA00022964"/>
    </source>
</evidence>
<evidence type="ECO:0000259" key="5">
    <source>
        <dbReference type="Pfam" id="PF05118"/>
    </source>
</evidence>
<proteinExistence type="inferred from homology"/>
<dbReference type="InterPro" id="IPR007803">
    <property type="entry name" value="Asp/Arg/Pro-Hydrxlase"/>
</dbReference>
<dbReference type="InterPro" id="IPR027443">
    <property type="entry name" value="IPNS-like_sf"/>
</dbReference>
<dbReference type="STRING" id="767434.Fraau_2555"/>
<dbReference type="InterPro" id="IPR051821">
    <property type="entry name" value="Asp/Asn_beta-hydroxylase"/>
</dbReference>
<dbReference type="Proteomes" id="UP000005234">
    <property type="component" value="Chromosome"/>
</dbReference>
<dbReference type="SUPFAM" id="SSF51197">
    <property type="entry name" value="Clavaminate synthase-like"/>
    <property type="match status" value="1"/>
</dbReference>
<dbReference type="AlphaFoldDB" id="H8L6Z2"/>
<dbReference type="PANTHER" id="PTHR46332">
    <property type="entry name" value="ASPARTATE BETA-HYDROXYLASE DOMAIN-CONTAINING PROTEIN 2"/>
    <property type="match status" value="1"/>
</dbReference>
<evidence type="ECO:0000256" key="4">
    <source>
        <dbReference type="SAM" id="Phobius"/>
    </source>
</evidence>
<dbReference type="Gene3D" id="2.60.120.330">
    <property type="entry name" value="B-lactam Antibiotic, Isopenicillin N Synthase, Chain"/>
    <property type="match status" value="1"/>
</dbReference>
<evidence type="ECO:0000313" key="6">
    <source>
        <dbReference type="EMBL" id="AFC86902.1"/>
    </source>
</evidence>
<dbReference type="PANTHER" id="PTHR46332:SF5">
    <property type="entry name" value="ASPARTATE BETA-HYDROXYLASE DOMAIN CONTAINING 2"/>
    <property type="match status" value="1"/>
</dbReference>